<dbReference type="GO" id="GO:0016987">
    <property type="term" value="F:sigma factor activity"/>
    <property type="evidence" value="ECO:0007669"/>
    <property type="project" value="UniProtKB-KW"/>
</dbReference>
<dbReference type="Pfam" id="PF08281">
    <property type="entry name" value="Sigma70_r4_2"/>
    <property type="match status" value="1"/>
</dbReference>
<dbReference type="PANTHER" id="PTHR43133:SF8">
    <property type="entry name" value="RNA POLYMERASE SIGMA FACTOR HI_1459-RELATED"/>
    <property type="match status" value="1"/>
</dbReference>
<dbReference type="InterPro" id="IPR007627">
    <property type="entry name" value="RNA_pol_sigma70_r2"/>
</dbReference>
<dbReference type="Gene3D" id="1.10.10.10">
    <property type="entry name" value="Winged helix-like DNA-binding domain superfamily/Winged helix DNA-binding domain"/>
    <property type="match status" value="1"/>
</dbReference>
<dbReference type="PANTHER" id="PTHR43133">
    <property type="entry name" value="RNA POLYMERASE ECF-TYPE SIGMA FACTO"/>
    <property type="match status" value="1"/>
</dbReference>
<dbReference type="CDD" id="cd06171">
    <property type="entry name" value="Sigma70_r4"/>
    <property type="match status" value="1"/>
</dbReference>
<reference evidence="8 9" key="1">
    <citation type="submission" date="2019-01" db="EMBL/GenBank/DDBJ databases">
        <title>Hymenobacter humicola sp. nov., isolated from soils in Antarctica.</title>
        <authorList>
            <person name="Sedlacek I."/>
            <person name="Holochova P."/>
            <person name="Kralova S."/>
            <person name="Pantucek R."/>
            <person name="Stankova E."/>
            <person name="Vrbovska V."/>
            <person name="Kristofova L."/>
            <person name="Svec P."/>
            <person name="Busse H.-J."/>
        </authorList>
    </citation>
    <scope>NUCLEOTIDE SEQUENCE [LARGE SCALE GENOMIC DNA]</scope>
    <source>
        <strain evidence="8 9">CCM 8852</strain>
    </source>
</reference>
<comment type="caution">
    <text evidence="8">The sequence shown here is derived from an EMBL/GenBank/DDBJ whole genome shotgun (WGS) entry which is preliminary data.</text>
</comment>
<keyword evidence="5" id="KW-0804">Transcription</keyword>
<evidence type="ECO:0000259" key="6">
    <source>
        <dbReference type="Pfam" id="PF04542"/>
    </source>
</evidence>
<dbReference type="NCBIfam" id="TIGR02937">
    <property type="entry name" value="sigma70-ECF"/>
    <property type="match status" value="1"/>
</dbReference>
<feature type="domain" description="RNA polymerase sigma-70 region 2" evidence="6">
    <location>
        <begin position="42"/>
        <end position="108"/>
    </location>
</feature>
<feature type="domain" description="RNA polymerase sigma factor 70 region 4 type 2" evidence="7">
    <location>
        <begin position="139"/>
        <end position="190"/>
    </location>
</feature>
<organism evidence="8 9">
    <name type="scientific">Hymenobacter rubripertinctus</name>
    <dbReference type="NCBI Taxonomy" id="2029981"/>
    <lineage>
        <taxon>Bacteria</taxon>
        <taxon>Pseudomonadati</taxon>
        <taxon>Bacteroidota</taxon>
        <taxon>Cytophagia</taxon>
        <taxon>Cytophagales</taxon>
        <taxon>Hymenobacteraceae</taxon>
        <taxon>Hymenobacter</taxon>
    </lineage>
</organism>
<dbReference type="InterPro" id="IPR039425">
    <property type="entry name" value="RNA_pol_sigma-70-like"/>
</dbReference>
<dbReference type="GO" id="GO:0003677">
    <property type="term" value="F:DNA binding"/>
    <property type="evidence" value="ECO:0007669"/>
    <property type="project" value="UniProtKB-KW"/>
</dbReference>
<comment type="similarity">
    <text evidence="1">Belongs to the sigma-70 factor family. ECF subfamily.</text>
</comment>
<dbReference type="SUPFAM" id="SSF88659">
    <property type="entry name" value="Sigma3 and sigma4 domains of RNA polymerase sigma factors"/>
    <property type="match status" value="1"/>
</dbReference>
<dbReference type="OrthoDB" id="9798255at2"/>
<evidence type="ECO:0000256" key="2">
    <source>
        <dbReference type="ARBA" id="ARBA00023015"/>
    </source>
</evidence>
<name>A0A418QV03_9BACT</name>
<dbReference type="InterPro" id="IPR013249">
    <property type="entry name" value="RNA_pol_sigma70_r4_t2"/>
</dbReference>
<evidence type="ECO:0000256" key="1">
    <source>
        <dbReference type="ARBA" id="ARBA00010641"/>
    </source>
</evidence>
<evidence type="ECO:0000256" key="4">
    <source>
        <dbReference type="ARBA" id="ARBA00023125"/>
    </source>
</evidence>
<accession>A0A418QV03</accession>
<dbReference type="InterPro" id="IPR013325">
    <property type="entry name" value="RNA_pol_sigma_r2"/>
</dbReference>
<dbReference type="InterPro" id="IPR036388">
    <property type="entry name" value="WH-like_DNA-bd_sf"/>
</dbReference>
<sequence>MAIGPVSLATSPLNLPVAVSHVSDETLMERVRHDDLDQLTPLFERYHGPLFNFLLRLTGSRETSQDLVQNVFLRVLRYRASYQPGQPFRAWLYQLARHVHHDHWQKNRVPATDVNDFERTTTHRRAALAGMAATQEQAALQEALSLLPVAQREILVLHRFQGFSYGEIGELLACSEGAARVRAHRALEALRQVYFEL</sequence>
<keyword evidence="4" id="KW-0238">DNA-binding</keyword>
<keyword evidence="9" id="KW-1185">Reference proteome</keyword>
<dbReference type="Gene3D" id="1.10.1740.10">
    <property type="match status" value="1"/>
</dbReference>
<keyword evidence="2" id="KW-0805">Transcription regulation</keyword>
<dbReference type="Pfam" id="PF04542">
    <property type="entry name" value="Sigma70_r2"/>
    <property type="match status" value="1"/>
</dbReference>
<dbReference type="InterPro" id="IPR013324">
    <property type="entry name" value="RNA_pol_sigma_r3/r4-like"/>
</dbReference>
<dbReference type="GO" id="GO:0006352">
    <property type="term" value="P:DNA-templated transcription initiation"/>
    <property type="evidence" value="ECO:0007669"/>
    <property type="project" value="InterPro"/>
</dbReference>
<dbReference type="SUPFAM" id="SSF88946">
    <property type="entry name" value="Sigma2 domain of RNA polymerase sigma factors"/>
    <property type="match status" value="1"/>
</dbReference>
<proteinExistence type="inferred from homology"/>
<gene>
    <name evidence="8" type="ORF">D0T11_13675</name>
</gene>
<dbReference type="InterPro" id="IPR014284">
    <property type="entry name" value="RNA_pol_sigma-70_dom"/>
</dbReference>
<protein>
    <submittedName>
        <fullName evidence="8">RNA polymerase sigma factor</fullName>
    </submittedName>
</protein>
<dbReference type="Proteomes" id="UP000284250">
    <property type="component" value="Unassembled WGS sequence"/>
</dbReference>
<evidence type="ECO:0000259" key="7">
    <source>
        <dbReference type="Pfam" id="PF08281"/>
    </source>
</evidence>
<evidence type="ECO:0000256" key="3">
    <source>
        <dbReference type="ARBA" id="ARBA00023082"/>
    </source>
</evidence>
<evidence type="ECO:0000313" key="8">
    <source>
        <dbReference type="EMBL" id="RIY08780.1"/>
    </source>
</evidence>
<evidence type="ECO:0000313" key="9">
    <source>
        <dbReference type="Proteomes" id="UP000284250"/>
    </source>
</evidence>
<dbReference type="AlphaFoldDB" id="A0A418QV03"/>
<evidence type="ECO:0000256" key="5">
    <source>
        <dbReference type="ARBA" id="ARBA00023163"/>
    </source>
</evidence>
<keyword evidence="3" id="KW-0731">Sigma factor</keyword>
<dbReference type="EMBL" id="QYCN01000020">
    <property type="protein sequence ID" value="RIY08780.1"/>
    <property type="molecule type" value="Genomic_DNA"/>
</dbReference>